<feature type="domain" description="Retrotransposon Copia-like N-terminal" evidence="4">
    <location>
        <begin position="22"/>
        <end position="69"/>
    </location>
</feature>
<feature type="compositionally biased region" description="Low complexity" evidence="1">
    <location>
        <begin position="586"/>
        <end position="597"/>
    </location>
</feature>
<dbReference type="Pfam" id="PF25597">
    <property type="entry name" value="SH3_retrovirus"/>
    <property type="match status" value="1"/>
</dbReference>
<dbReference type="GO" id="GO:0006355">
    <property type="term" value="P:regulation of DNA-templated transcription"/>
    <property type="evidence" value="ECO:0007669"/>
    <property type="project" value="UniProtKB-ARBA"/>
</dbReference>
<dbReference type="InterPro" id="IPR057670">
    <property type="entry name" value="SH3_retrovirus"/>
</dbReference>
<dbReference type="InterPro" id="IPR054722">
    <property type="entry name" value="PolX-like_BBD"/>
</dbReference>
<dbReference type="PANTHER" id="PTHR37610">
    <property type="entry name" value="CCHC-TYPE DOMAIN-CONTAINING PROTEIN"/>
    <property type="match status" value="1"/>
</dbReference>
<sequence>MADERTSTPAISKEREGTYRLHNSNHPHMALVNTTLDGKNFFAWSIAMRTALEAKDKVGFIDGSVPEPEEASERRKWKMVDSMVKTWITNSLSKEIADTFVYCVSAKALWDVLAQRYGTRNAPHVYQIQRHTSSVRQGADSVTLYYNKLHRCWDEMDRVMPTPACTCAKYEAQREIGLTYSSAVETPSLMMAKAQQGKNDGNYKKRDPSKKDKVCEHCNGNGHTKDTCFKIHGYPEWWKEFKEKKAAANGKKAVSNMATEKIIQETPITQEFDGKGDLTSVVNYLLKEVQRLGKGKLSTSKDEQVHFAYLHEFVGNLKDYKNLKSLNSCWIIDTGATSHMCCNKMLMHDCNPLVTPKTVHLPDKTTKLIHSIGKVTLQNNLVLNNVFFMPTFGYNLLSVHKLIKDTNVYVTFFPSHCLIQDQRSSRILAKGAAIGSLYYLDESCLSFPTSFVKTDTICCNNAKALNMKHNDSFDVWHMRLGHPSIKVMQQINDIAFIPDATACDICHAAKQPRLAFGHSNRYVAGQKAYKLYDLDNKRTLIFRDVVFYETQFPFLNTPTESNLPLPLIPVTANTMETGFNDPFSHPNAATPTDTPTASLDQTSNSPAHLAPTPMTPNLGTRDAEPIPTLPVNPMDNDPVPLRTSTWLQDYVCFSKHNENEREREGMKESSSSGSGGKRSESEKEKTKMRERHRRAITTNIFHGLRKHGGYRLSPRADINEVLRELAKEAGWVVEPDGTTYRSSSKSRTGDSPCLLVVAAGCTHFGDSYLVGIPICCTLCGAPQTSSAAAAGDGGADCSTTAAGDPLSNTNVGSCSLLCFRTVSVPVYTYQELAGDTHSGDGGRSGIQGGFTTMTCQQEGEEEEVHLEGVSMSNQKTMMGMGSSSSVHRH</sequence>
<dbReference type="EMBL" id="JAAIUW010000002">
    <property type="protein sequence ID" value="KAF7842470.1"/>
    <property type="molecule type" value="Genomic_DNA"/>
</dbReference>
<feature type="compositionally biased region" description="Basic and acidic residues" evidence="1">
    <location>
        <begin position="657"/>
        <end position="667"/>
    </location>
</feature>
<dbReference type="Pfam" id="PF05687">
    <property type="entry name" value="BES1_N"/>
    <property type="match status" value="1"/>
</dbReference>
<feature type="compositionally biased region" description="Basic and acidic residues" evidence="1">
    <location>
        <begin position="677"/>
        <end position="687"/>
    </location>
</feature>
<dbReference type="InterPro" id="IPR025724">
    <property type="entry name" value="GAG-pre-integrase_dom"/>
</dbReference>
<evidence type="ECO:0000313" key="8">
    <source>
        <dbReference type="Proteomes" id="UP000634136"/>
    </source>
</evidence>
<gene>
    <name evidence="7" type="ORF">G2W53_004768</name>
</gene>
<evidence type="ECO:0000259" key="6">
    <source>
        <dbReference type="Pfam" id="PF25597"/>
    </source>
</evidence>
<feature type="domain" description="Retrovirus-related Pol polyprotein from transposon TNT 1-94-like beta-barrel" evidence="5">
    <location>
        <begin position="330"/>
        <end position="404"/>
    </location>
</feature>
<comment type="caution">
    <text evidence="7">The sequence shown here is derived from an EMBL/GenBank/DDBJ whole genome shotgun (WGS) entry which is preliminary data.</text>
</comment>
<dbReference type="Pfam" id="PF13976">
    <property type="entry name" value="gag_pre-integrs"/>
    <property type="match status" value="1"/>
</dbReference>
<evidence type="ECO:0000259" key="3">
    <source>
        <dbReference type="Pfam" id="PF13976"/>
    </source>
</evidence>
<dbReference type="PANTHER" id="PTHR37610:SF40">
    <property type="entry name" value="OS01G0909600 PROTEIN"/>
    <property type="match status" value="1"/>
</dbReference>
<proteinExistence type="predicted"/>
<evidence type="ECO:0000259" key="5">
    <source>
        <dbReference type="Pfam" id="PF22936"/>
    </source>
</evidence>
<dbReference type="InterPro" id="IPR029472">
    <property type="entry name" value="Copia-like_N"/>
</dbReference>
<name>A0A834XC73_9FABA</name>
<evidence type="ECO:0000256" key="1">
    <source>
        <dbReference type="SAM" id="MobiDB-lite"/>
    </source>
</evidence>
<dbReference type="Pfam" id="PF22936">
    <property type="entry name" value="Pol_BBD"/>
    <property type="match status" value="1"/>
</dbReference>
<dbReference type="Pfam" id="PF14244">
    <property type="entry name" value="Retrotran_gag_3"/>
    <property type="match status" value="1"/>
</dbReference>
<feature type="domain" description="BES1/BZR1 plant transcription factor N-terminal" evidence="2">
    <location>
        <begin position="674"/>
        <end position="748"/>
    </location>
</feature>
<reference evidence="7" key="1">
    <citation type="submission" date="2020-09" db="EMBL/GenBank/DDBJ databases">
        <title>Genome-Enabled Discovery of Anthraquinone Biosynthesis in Senna tora.</title>
        <authorList>
            <person name="Kang S.-H."/>
            <person name="Pandey R.P."/>
            <person name="Lee C.-M."/>
            <person name="Sim J.-S."/>
            <person name="Jeong J.-T."/>
            <person name="Choi B.-S."/>
            <person name="Jung M."/>
            <person name="Ginzburg D."/>
            <person name="Zhao K."/>
            <person name="Won S.Y."/>
            <person name="Oh T.-J."/>
            <person name="Yu Y."/>
            <person name="Kim N.-H."/>
            <person name="Lee O.R."/>
            <person name="Lee T.-H."/>
            <person name="Bashyal P."/>
            <person name="Kim T.-S."/>
            <person name="Lee W.-H."/>
            <person name="Kawkins C."/>
            <person name="Kim C.-K."/>
            <person name="Kim J.S."/>
            <person name="Ahn B.O."/>
            <person name="Rhee S.Y."/>
            <person name="Sohng J.K."/>
        </authorList>
    </citation>
    <scope>NUCLEOTIDE SEQUENCE</scope>
    <source>
        <tissue evidence="7">Leaf</tissue>
    </source>
</reference>
<keyword evidence="8" id="KW-1185">Reference proteome</keyword>
<dbReference type="AlphaFoldDB" id="A0A834XC73"/>
<dbReference type="OrthoDB" id="1907033at2759"/>
<organism evidence="7 8">
    <name type="scientific">Senna tora</name>
    <dbReference type="NCBI Taxonomy" id="362788"/>
    <lineage>
        <taxon>Eukaryota</taxon>
        <taxon>Viridiplantae</taxon>
        <taxon>Streptophyta</taxon>
        <taxon>Embryophyta</taxon>
        <taxon>Tracheophyta</taxon>
        <taxon>Spermatophyta</taxon>
        <taxon>Magnoliopsida</taxon>
        <taxon>eudicotyledons</taxon>
        <taxon>Gunneridae</taxon>
        <taxon>Pentapetalae</taxon>
        <taxon>rosids</taxon>
        <taxon>fabids</taxon>
        <taxon>Fabales</taxon>
        <taxon>Fabaceae</taxon>
        <taxon>Caesalpinioideae</taxon>
        <taxon>Cassia clade</taxon>
        <taxon>Senna</taxon>
    </lineage>
</organism>
<feature type="domain" description="GAG-pre-integrase" evidence="3">
    <location>
        <begin position="455"/>
        <end position="511"/>
    </location>
</feature>
<protein>
    <submittedName>
        <fullName evidence="7">UBN2_3 domain-containing protein</fullName>
    </submittedName>
</protein>
<feature type="domain" description="Retroviral polymerase SH3-like" evidence="6">
    <location>
        <begin position="522"/>
        <end position="557"/>
    </location>
</feature>
<evidence type="ECO:0000259" key="4">
    <source>
        <dbReference type="Pfam" id="PF14244"/>
    </source>
</evidence>
<feature type="region of interest" description="Disordered" evidence="1">
    <location>
        <begin position="657"/>
        <end position="690"/>
    </location>
</feature>
<dbReference type="Proteomes" id="UP000634136">
    <property type="component" value="Unassembled WGS sequence"/>
</dbReference>
<feature type="region of interest" description="Disordered" evidence="1">
    <location>
        <begin position="578"/>
        <end position="626"/>
    </location>
</feature>
<evidence type="ECO:0000313" key="7">
    <source>
        <dbReference type="EMBL" id="KAF7842470.1"/>
    </source>
</evidence>
<accession>A0A834XC73</accession>
<dbReference type="InterPro" id="IPR008540">
    <property type="entry name" value="BES1_N"/>
</dbReference>
<evidence type="ECO:0000259" key="2">
    <source>
        <dbReference type="Pfam" id="PF05687"/>
    </source>
</evidence>